<accession>A0ABP9MAB9</accession>
<dbReference type="EMBL" id="BAABKD010000009">
    <property type="protein sequence ID" value="GAA5091352.1"/>
    <property type="molecule type" value="Genomic_DNA"/>
</dbReference>
<evidence type="ECO:0000313" key="1">
    <source>
        <dbReference type="EMBL" id="GAA5091352.1"/>
    </source>
</evidence>
<keyword evidence="2" id="KW-1185">Reference proteome</keyword>
<name>A0ABP9MAB9_9BURK</name>
<protein>
    <submittedName>
        <fullName evidence="1">Uncharacterized protein</fullName>
    </submittedName>
</protein>
<organism evidence="1 2">
    <name type="scientific">Paenalcaligenes hermetiae</name>
    <dbReference type="NCBI Taxonomy" id="1157987"/>
    <lineage>
        <taxon>Bacteria</taxon>
        <taxon>Pseudomonadati</taxon>
        <taxon>Pseudomonadota</taxon>
        <taxon>Betaproteobacteria</taxon>
        <taxon>Burkholderiales</taxon>
        <taxon>Alcaligenaceae</taxon>
        <taxon>Paenalcaligenes</taxon>
    </lineage>
</organism>
<reference evidence="2" key="1">
    <citation type="journal article" date="2019" name="Int. J. Syst. Evol. Microbiol.">
        <title>The Global Catalogue of Microorganisms (GCM) 10K type strain sequencing project: providing services to taxonomists for standard genome sequencing and annotation.</title>
        <authorList>
            <consortium name="The Broad Institute Genomics Platform"/>
            <consortium name="The Broad Institute Genome Sequencing Center for Infectious Disease"/>
            <person name="Wu L."/>
            <person name="Ma J."/>
        </authorList>
    </citation>
    <scope>NUCLEOTIDE SEQUENCE [LARGE SCALE GENOMIC DNA]</scope>
    <source>
        <strain evidence="2">JCM 18423</strain>
    </source>
</reference>
<gene>
    <name evidence="1" type="ORF">GCM10023337_17130</name>
</gene>
<comment type="caution">
    <text evidence="1">The sequence shown here is derived from an EMBL/GenBank/DDBJ whole genome shotgun (WGS) entry which is preliminary data.</text>
</comment>
<dbReference type="Proteomes" id="UP001500227">
    <property type="component" value="Unassembled WGS sequence"/>
</dbReference>
<proteinExistence type="predicted"/>
<evidence type="ECO:0000313" key="2">
    <source>
        <dbReference type="Proteomes" id="UP001500227"/>
    </source>
</evidence>
<sequence length="69" mass="7708">MIILAVHLNELRLKVGADLGKDRPQPVDGVAVEHITAILRHKDQMDVHLENAVPTMPNIVVIAHRPNYN</sequence>